<evidence type="ECO:0000256" key="2">
    <source>
        <dbReference type="ARBA" id="ARBA00022723"/>
    </source>
</evidence>
<dbReference type="InterPro" id="IPR000315">
    <property type="entry name" value="Znf_B-box"/>
</dbReference>
<evidence type="ECO:0000259" key="6">
    <source>
        <dbReference type="PROSITE" id="PS50089"/>
    </source>
</evidence>
<dbReference type="SUPFAM" id="SSF101898">
    <property type="entry name" value="NHL repeat"/>
    <property type="match status" value="1"/>
</dbReference>
<keyword evidence="3 5" id="KW-0863">Zinc-finger</keyword>
<evidence type="ECO:0000256" key="3">
    <source>
        <dbReference type="ARBA" id="ARBA00022771"/>
    </source>
</evidence>
<dbReference type="PROSITE" id="PS50089">
    <property type="entry name" value="ZF_RING_2"/>
    <property type="match status" value="1"/>
</dbReference>
<dbReference type="PROSITE" id="PS00518">
    <property type="entry name" value="ZF_RING_1"/>
    <property type="match status" value="1"/>
</dbReference>
<dbReference type="PANTHER" id="PTHR25462:SF296">
    <property type="entry name" value="MEIOTIC P26, ISOFORM F"/>
    <property type="match status" value="1"/>
</dbReference>
<dbReference type="GO" id="GO:0008270">
    <property type="term" value="F:zinc ion binding"/>
    <property type="evidence" value="ECO:0007669"/>
    <property type="project" value="UniProtKB-KW"/>
</dbReference>
<dbReference type="AlphaFoldDB" id="A0ABD3Y041"/>
<feature type="domain" description="B box-type" evidence="7">
    <location>
        <begin position="161"/>
        <end position="210"/>
    </location>
</feature>
<comment type="caution">
    <text evidence="8">The sequence shown here is derived from an EMBL/GenBank/DDBJ whole genome shotgun (WGS) entry which is preliminary data.</text>
</comment>
<sequence length="677" mass="76875">MATAITDSSFKEKHGCSICLDEFTFPRQLPCLHSFCEHCLQDYITAKAGSNDTIFKEFMCPVCRAVTMPANKEKPVEEWASLYPHSLFPLVGKSKVERTCEVCSSPSDSFRNLAEKFCIVCEEFMCGNCAVCHQNMKMGKSHQMISIEEFADNPQTRLRLRQGFGCPEHDNDDIRFYCRSHETACCATCSFLHHKTCEDVLELKHHLPDLLKRMNPQQIIETMRKLEDHLTNFMKMNEENINIVESHVNNISAEIGDIRKKLNDLIDDIEKMVKLEGNRIYKEWLVRKQEQNHQCQSLVSAIINSQALLDTVNQYGSNTQKFIVTTKTMKQLQCYSDRIREKFEIMDNITIRLKLDNDLKAVLSKDAVGLVSIAYEEEPKEFQCTSIMIPLEKRSGELSEVIDVHCVSTNEPYYFGIVQLPDGYIVLADSSNMTCSLYDKSYNLITSHILTGNPYGMCIIDDNEVAIAMPHKKTVQFLSIIDHSIRDHSISDLPNRDHSIRDKETLTTKYRCCGIDAVSVEEIVVSGPCGDTYSGTCYWSLITRNGNVKLHHTFECQQTNNAYAALDRSKSRVYISVSGSNAVYCFGLTDGTRYFVYSSNDLVFPLGVSVDREDNIYVVGYRSNNIHKVSSIGDTLQVITSGVPQNPRGISFEYSGHHFVITNGSHANRKLHCFVCK</sequence>
<dbReference type="PANTHER" id="PTHR25462">
    <property type="entry name" value="BONUS, ISOFORM C-RELATED"/>
    <property type="match status" value="1"/>
</dbReference>
<dbReference type="InterPro" id="IPR001841">
    <property type="entry name" value="Znf_RING"/>
</dbReference>
<keyword evidence="2" id="KW-0479">Metal-binding</keyword>
<evidence type="ECO:0000313" key="8">
    <source>
        <dbReference type="EMBL" id="KAL3891834.1"/>
    </source>
</evidence>
<evidence type="ECO:0000256" key="5">
    <source>
        <dbReference type="PROSITE-ProRule" id="PRU00024"/>
    </source>
</evidence>
<evidence type="ECO:0000256" key="4">
    <source>
        <dbReference type="ARBA" id="ARBA00022833"/>
    </source>
</evidence>
<dbReference type="Pfam" id="PF13445">
    <property type="entry name" value="zf-RING_UBOX"/>
    <property type="match status" value="1"/>
</dbReference>
<protein>
    <recommendedName>
        <fullName evidence="10">TRIM56</fullName>
    </recommendedName>
</protein>
<keyword evidence="4" id="KW-0862">Zinc</keyword>
<proteinExistence type="predicted"/>
<keyword evidence="1" id="KW-0597">Phosphoprotein</keyword>
<feature type="domain" description="RING-type" evidence="6">
    <location>
        <begin position="16"/>
        <end position="64"/>
    </location>
</feature>
<evidence type="ECO:0008006" key="10">
    <source>
        <dbReference type="Google" id="ProtNLM"/>
    </source>
</evidence>
<dbReference type="InterPro" id="IPR011042">
    <property type="entry name" value="6-blade_b-propeller_TolB-like"/>
</dbReference>
<dbReference type="EMBL" id="JBJQND010000001">
    <property type="protein sequence ID" value="KAL3891834.1"/>
    <property type="molecule type" value="Genomic_DNA"/>
</dbReference>
<dbReference type="SMART" id="SM00184">
    <property type="entry name" value="RING"/>
    <property type="match status" value="1"/>
</dbReference>
<reference evidence="8 9" key="1">
    <citation type="submission" date="2024-11" db="EMBL/GenBank/DDBJ databases">
        <title>Chromosome-level genome assembly of the freshwater bivalve Anodonta woodiana.</title>
        <authorList>
            <person name="Chen X."/>
        </authorList>
    </citation>
    <scope>NUCLEOTIDE SEQUENCE [LARGE SCALE GENOMIC DNA]</scope>
    <source>
        <strain evidence="8">MN2024</strain>
        <tissue evidence="8">Gills</tissue>
    </source>
</reference>
<name>A0ABD3Y041_SINWO</name>
<evidence type="ECO:0000313" key="9">
    <source>
        <dbReference type="Proteomes" id="UP001634394"/>
    </source>
</evidence>
<organism evidence="8 9">
    <name type="scientific">Sinanodonta woodiana</name>
    <name type="common">Chinese pond mussel</name>
    <name type="synonym">Anodonta woodiana</name>
    <dbReference type="NCBI Taxonomy" id="1069815"/>
    <lineage>
        <taxon>Eukaryota</taxon>
        <taxon>Metazoa</taxon>
        <taxon>Spiralia</taxon>
        <taxon>Lophotrochozoa</taxon>
        <taxon>Mollusca</taxon>
        <taxon>Bivalvia</taxon>
        <taxon>Autobranchia</taxon>
        <taxon>Heteroconchia</taxon>
        <taxon>Palaeoheterodonta</taxon>
        <taxon>Unionida</taxon>
        <taxon>Unionoidea</taxon>
        <taxon>Unionidae</taxon>
        <taxon>Unioninae</taxon>
        <taxon>Sinanodonta</taxon>
    </lineage>
</organism>
<dbReference type="Gene3D" id="3.30.40.10">
    <property type="entry name" value="Zinc/RING finger domain, C3HC4 (zinc finger)"/>
    <property type="match status" value="1"/>
</dbReference>
<dbReference type="SUPFAM" id="SSF57850">
    <property type="entry name" value="RING/U-box"/>
    <property type="match status" value="1"/>
</dbReference>
<dbReference type="Gene3D" id="2.120.10.30">
    <property type="entry name" value="TolB, C-terminal domain"/>
    <property type="match status" value="1"/>
</dbReference>
<dbReference type="InterPro" id="IPR013083">
    <property type="entry name" value="Znf_RING/FYVE/PHD"/>
</dbReference>
<evidence type="ECO:0000256" key="1">
    <source>
        <dbReference type="ARBA" id="ARBA00022553"/>
    </source>
</evidence>
<dbReference type="InterPro" id="IPR047153">
    <property type="entry name" value="TRIM45/56/19-like"/>
</dbReference>
<gene>
    <name evidence="8" type="ORF">ACJMK2_004080</name>
</gene>
<dbReference type="InterPro" id="IPR027370">
    <property type="entry name" value="Znf-RING_euk"/>
</dbReference>
<evidence type="ECO:0000259" key="7">
    <source>
        <dbReference type="PROSITE" id="PS50119"/>
    </source>
</evidence>
<dbReference type="Gene3D" id="3.30.160.60">
    <property type="entry name" value="Classic Zinc Finger"/>
    <property type="match status" value="1"/>
</dbReference>
<keyword evidence="9" id="KW-1185">Reference proteome</keyword>
<dbReference type="PROSITE" id="PS50119">
    <property type="entry name" value="ZF_BBOX"/>
    <property type="match status" value="1"/>
</dbReference>
<dbReference type="Proteomes" id="UP001634394">
    <property type="component" value="Unassembled WGS sequence"/>
</dbReference>
<dbReference type="InterPro" id="IPR017907">
    <property type="entry name" value="Znf_RING_CS"/>
</dbReference>
<dbReference type="CDD" id="cd19757">
    <property type="entry name" value="Bbox1"/>
    <property type="match status" value="1"/>
</dbReference>
<accession>A0ABD3Y041</accession>